<keyword evidence="1" id="KW-1133">Transmembrane helix</keyword>
<evidence type="ECO:0000313" key="2">
    <source>
        <dbReference type="EMBL" id="RDK06775.1"/>
    </source>
</evidence>
<feature type="transmembrane region" description="Helical" evidence="1">
    <location>
        <begin position="41"/>
        <end position="63"/>
    </location>
</feature>
<gene>
    <name evidence="2" type="ORF">DN412_29790</name>
</gene>
<evidence type="ECO:0000313" key="3">
    <source>
        <dbReference type="Proteomes" id="UP000255165"/>
    </source>
</evidence>
<name>A0A370NME3_9BURK</name>
<protein>
    <submittedName>
        <fullName evidence="2">Uncharacterized protein</fullName>
    </submittedName>
</protein>
<keyword evidence="3" id="KW-1185">Reference proteome</keyword>
<evidence type="ECO:0000256" key="1">
    <source>
        <dbReference type="SAM" id="Phobius"/>
    </source>
</evidence>
<keyword evidence="1" id="KW-0472">Membrane</keyword>
<proteinExistence type="predicted"/>
<sequence>MQLVMKFLHRDIDAEPRHMSEVAPRQQGQITHALDGRSVPFALFLGVLCAVPAVLVGVLLIVIRV</sequence>
<organism evidence="2 3">
    <name type="scientific">Cupriavidus lacunae</name>
    <dbReference type="NCBI Taxonomy" id="2666307"/>
    <lineage>
        <taxon>Bacteria</taxon>
        <taxon>Pseudomonadati</taxon>
        <taxon>Pseudomonadota</taxon>
        <taxon>Betaproteobacteria</taxon>
        <taxon>Burkholderiales</taxon>
        <taxon>Burkholderiaceae</taxon>
        <taxon>Cupriavidus</taxon>
    </lineage>
</organism>
<dbReference type="Proteomes" id="UP000255165">
    <property type="component" value="Unassembled WGS sequence"/>
</dbReference>
<dbReference type="EMBL" id="QKWJ01000055">
    <property type="protein sequence ID" value="RDK06775.1"/>
    <property type="molecule type" value="Genomic_DNA"/>
</dbReference>
<keyword evidence="1" id="KW-0812">Transmembrane</keyword>
<reference evidence="3" key="1">
    <citation type="submission" date="2018-06" db="EMBL/GenBank/DDBJ databases">
        <authorList>
            <person name="Feng T."/>
            <person name="Jeon C.O."/>
        </authorList>
    </citation>
    <scope>NUCLEOTIDE SEQUENCE [LARGE SCALE GENOMIC DNA]</scope>
    <source>
        <strain evidence="3">S23</strain>
    </source>
</reference>
<dbReference type="AlphaFoldDB" id="A0A370NME3"/>
<accession>A0A370NME3</accession>
<comment type="caution">
    <text evidence="2">The sequence shown here is derived from an EMBL/GenBank/DDBJ whole genome shotgun (WGS) entry which is preliminary data.</text>
</comment>